<keyword evidence="4 9" id="KW-0349">Heme</keyword>
<evidence type="ECO:0000256" key="10">
    <source>
        <dbReference type="RuleBase" id="RU000461"/>
    </source>
</evidence>
<dbReference type="InterPro" id="IPR050364">
    <property type="entry name" value="Cytochrome_P450_fung"/>
</dbReference>
<dbReference type="AlphaFoldDB" id="A0A8H6ZFT6"/>
<keyword evidence="8 10" id="KW-0503">Monooxygenase</keyword>
<dbReference type="SUPFAM" id="SSF48264">
    <property type="entry name" value="Cytochrome P450"/>
    <property type="match status" value="2"/>
</dbReference>
<evidence type="ECO:0000256" key="7">
    <source>
        <dbReference type="ARBA" id="ARBA00023004"/>
    </source>
</evidence>
<dbReference type="Proteomes" id="UP000623467">
    <property type="component" value="Unassembled WGS sequence"/>
</dbReference>
<dbReference type="Gene3D" id="1.10.630.10">
    <property type="entry name" value="Cytochrome P450"/>
    <property type="match status" value="2"/>
</dbReference>
<evidence type="ECO:0000256" key="2">
    <source>
        <dbReference type="ARBA" id="ARBA00005179"/>
    </source>
</evidence>
<evidence type="ECO:0000256" key="9">
    <source>
        <dbReference type="PIRSR" id="PIRSR602401-1"/>
    </source>
</evidence>
<keyword evidence="12" id="KW-1185">Reference proteome</keyword>
<evidence type="ECO:0000256" key="6">
    <source>
        <dbReference type="ARBA" id="ARBA00023002"/>
    </source>
</evidence>
<dbReference type="GO" id="GO:0020037">
    <property type="term" value="F:heme binding"/>
    <property type="evidence" value="ECO:0007669"/>
    <property type="project" value="InterPro"/>
</dbReference>
<dbReference type="OrthoDB" id="2789670at2759"/>
<dbReference type="PRINTS" id="PR00463">
    <property type="entry name" value="EP450I"/>
</dbReference>
<comment type="caution">
    <text evidence="11">The sequence shown here is derived from an EMBL/GenBank/DDBJ whole genome shotgun (WGS) entry which is preliminary data.</text>
</comment>
<keyword evidence="6 10" id="KW-0560">Oxidoreductase</keyword>
<dbReference type="InterPro" id="IPR001128">
    <property type="entry name" value="Cyt_P450"/>
</dbReference>
<evidence type="ECO:0000313" key="12">
    <source>
        <dbReference type="Proteomes" id="UP000623467"/>
    </source>
</evidence>
<dbReference type="GO" id="GO:0016705">
    <property type="term" value="F:oxidoreductase activity, acting on paired donors, with incorporation or reduction of molecular oxygen"/>
    <property type="evidence" value="ECO:0007669"/>
    <property type="project" value="InterPro"/>
</dbReference>
<name>A0A8H6ZFT6_9AGAR</name>
<dbReference type="GO" id="GO:0004497">
    <property type="term" value="F:monooxygenase activity"/>
    <property type="evidence" value="ECO:0007669"/>
    <property type="project" value="UniProtKB-KW"/>
</dbReference>
<evidence type="ECO:0000256" key="8">
    <source>
        <dbReference type="ARBA" id="ARBA00023033"/>
    </source>
</evidence>
<dbReference type="InterPro" id="IPR017972">
    <property type="entry name" value="Cyt_P450_CS"/>
</dbReference>
<comment type="pathway">
    <text evidence="2">Secondary metabolite biosynthesis.</text>
</comment>
<gene>
    <name evidence="11" type="ORF">MSAN_00435100</name>
</gene>
<dbReference type="PANTHER" id="PTHR46300:SF7">
    <property type="entry name" value="P450, PUTATIVE (EUROFUNG)-RELATED"/>
    <property type="match status" value="1"/>
</dbReference>
<keyword evidence="7 9" id="KW-0408">Iron</keyword>
<dbReference type="InterPro" id="IPR002401">
    <property type="entry name" value="Cyt_P450_E_grp-I"/>
</dbReference>
<evidence type="ECO:0000256" key="3">
    <source>
        <dbReference type="ARBA" id="ARBA00010617"/>
    </source>
</evidence>
<evidence type="ECO:0000256" key="1">
    <source>
        <dbReference type="ARBA" id="ARBA00001971"/>
    </source>
</evidence>
<dbReference type="EMBL" id="JACAZH010000002">
    <property type="protein sequence ID" value="KAF7375471.1"/>
    <property type="molecule type" value="Genomic_DNA"/>
</dbReference>
<evidence type="ECO:0000313" key="11">
    <source>
        <dbReference type="EMBL" id="KAF7375471.1"/>
    </source>
</evidence>
<dbReference type="PROSITE" id="PS00086">
    <property type="entry name" value="CYTOCHROME_P450"/>
    <property type="match status" value="1"/>
</dbReference>
<comment type="similarity">
    <text evidence="3 10">Belongs to the cytochrome P450 family.</text>
</comment>
<accession>A0A8H6ZFT6</accession>
<sequence>MSGSLPTAILVAAVVSAGYLFWKSAARSNNVPAGPRRWPLIGSVLEIPQTYQWLTFSKWAKTYGSIVYADVLGQPFIIINSAKVANELLDKRSSIYSNRPNLTMATLVGSTNSFGLQSYNENWRQQRKIVAQDFSPSAVRRYCSLQETEARKLVHGLLDDPSTLANQTQLRIGAIILRIVYGHSVTDVNDSILTAGLAAMEIFSKATTPGVWAVDVLPILRHSPSWLPGSGFLRIAKKWRKTVIDATWDPYLWCKKNLATGTVLLPNLCAEYLAEADGNLSEDQEDRLAWAAASVMGGGLDTASQHLFDFDVLPRYGIKSVGSTEGTGGNRQGIAHGLSQDDIYDGMHLPKGSLVVPNVWHMLHDPEVFPNPMEFDPDRYQGLDSEMKKVTDISFGFGRRACPGRYFAEGTLFAVISTLLATCEILPTRDVEGNAVLPNISYTSGTVTFPAPFACDIKCRSQKALDLLIHGYTDDEAL</sequence>
<feature type="binding site" description="axial binding residue" evidence="9">
    <location>
        <position position="402"/>
    </location>
    <ligand>
        <name>heme</name>
        <dbReference type="ChEBI" id="CHEBI:30413"/>
    </ligand>
    <ligandPart>
        <name>Fe</name>
        <dbReference type="ChEBI" id="CHEBI:18248"/>
    </ligandPart>
</feature>
<dbReference type="Pfam" id="PF00067">
    <property type="entry name" value="p450"/>
    <property type="match status" value="2"/>
</dbReference>
<proteinExistence type="inferred from homology"/>
<evidence type="ECO:0000256" key="4">
    <source>
        <dbReference type="ARBA" id="ARBA00022617"/>
    </source>
</evidence>
<dbReference type="PANTHER" id="PTHR46300">
    <property type="entry name" value="P450, PUTATIVE (EUROFUNG)-RELATED-RELATED"/>
    <property type="match status" value="1"/>
</dbReference>
<dbReference type="InterPro" id="IPR036396">
    <property type="entry name" value="Cyt_P450_sf"/>
</dbReference>
<organism evidence="11 12">
    <name type="scientific">Mycena sanguinolenta</name>
    <dbReference type="NCBI Taxonomy" id="230812"/>
    <lineage>
        <taxon>Eukaryota</taxon>
        <taxon>Fungi</taxon>
        <taxon>Dikarya</taxon>
        <taxon>Basidiomycota</taxon>
        <taxon>Agaricomycotina</taxon>
        <taxon>Agaricomycetes</taxon>
        <taxon>Agaricomycetidae</taxon>
        <taxon>Agaricales</taxon>
        <taxon>Marasmiineae</taxon>
        <taxon>Mycenaceae</taxon>
        <taxon>Mycena</taxon>
    </lineage>
</organism>
<dbReference type="GO" id="GO:0005506">
    <property type="term" value="F:iron ion binding"/>
    <property type="evidence" value="ECO:0007669"/>
    <property type="project" value="InterPro"/>
</dbReference>
<protein>
    <submittedName>
        <fullName evidence="11">Putative monooxygenase</fullName>
    </submittedName>
</protein>
<evidence type="ECO:0000256" key="5">
    <source>
        <dbReference type="ARBA" id="ARBA00022723"/>
    </source>
</evidence>
<reference evidence="11" key="1">
    <citation type="submission" date="2020-05" db="EMBL/GenBank/DDBJ databases">
        <title>Mycena genomes resolve the evolution of fungal bioluminescence.</title>
        <authorList>
            <person name="Tsai I.J."/>
        </authorList>
    </citation>
    <scope>NUCLEOTIDE SEQUENCE</scope>
    <source>
        <strain evidence="11">160909Yilan</strain>
    </source>
</reference>
<comment type="cofactor">
    <cofactor evidence="1 9">
        <name>heme</name>
        <dbReference type="ChEBI" id="CHEBI:30413"/>
    </cofactor>
</comment>
<keyword evidence="5 9" id="KW-0479">Metal-binding</keyword>